<protein>
    <submittedName>
        <fullName evidence="7">ATP-binding cassette domain-containing protein</fullName>
    </submittedName>
</protein>
<keyword evidence="2" id="KW-0813">Transport</keyword>
<dbReference type="KEGG" id="nah:F5544_29660"/>
<dbReference type="InterPro" id="IPR017871">
    <property type="entry name" value="ABC_transporter-like_CS"/>
</dbReference>
<feature type="domain" description="ABC transporter" evidence="6">
    <location>
        <begin position="28"/>
        <end position="258"/>
    </location>
</feature>
<evidence type="ECO:0000256" key="1">
    <source>
        <dbReference type="ARBA" id="ARBA00004202"/>
    </source>
</evidence>
<dbReference type="EMBL" id="CP046172">
    <property type="protein sequence ID" value="QIS13777.1"/>
    <property type="molecule type" value="Genomic_DNA"/>
</dbReference>
<dbReference type="InterPro" id="IPR050763">
    <property type="entry name" value="ABC_transporter_ATP-binding"/>
</dbReference>
<keyword evidence="4 7" id="KW-0067">ATP-binding</keyword>
<reference evidence="7 8" key="1">
    <citation type="journal article" date="2019" name="ACS Chem. Biol.">
        <title>Identification and Mobilization of a Cryptic Antibiotic Biosynthesis Gene Locus from a Human-Pathogenic Nocardia Isolate.</title>
        <authorList>
            <person name="Herisse M."/>
            <person name="Ishida K."/>
            <person name="Porter J.L."/>
            <person name="Howden B."/>
            <person name="Hertweck C."/>
            <person name="Stinear T.P."/>
            <person name="Pidot S.J."/>
        </authorList>
    </citation>
    <scope>NUCLEOTIDE SEQUENCE [LARGE SCALE GENOMIC DNA]</scope>
    <source>
        <strain evidence="7 8">AUSMDU00012717</strain>
    </source>
</reference>
<gene>
    <name evidence="7" type="ORF">F5544_29660</name>
</gene>
<evidence type="ECO:0000313" key="8">
    <source>
        <dbReference type="Proteomes" id="UP000503540"/>
    </source>
</evidence>
<evidence type="ECO:0000256" key="3">
    <source>
        <dbReference type="ARBA" id="ARBA00022741"/>
    </source>
</evidence>
<comment type="subcellular location">
    <subcellularLocation>
        <location evidence="1">Cell membrane</location>
        <topology evidence="1">Peripheral membrane protein</topology>
    </subcellularLocation>
</comment>
<dbReference type="AlphaFoldDB" id="A0A6G9YL25"/>
<keyword evidence="8" id="KW-1185">Reference proteome</keyword>
<dbReference type="GO" id="GO:0005524">
    <property type="term" value="F:ATP binding"/>
    <property type="evidence" value="ECO:0007669"/>
    <property type="project" value="UniProtKB-KW"/>
</dbReference>
<accession>A0A6G9YL25</accession>
<dbReference type="PROSITE" id="PS00211">
    <property type="entry name" value="ABC_TRANSPORTER_1"/>
    <property type="match status" value="1"/>
</dbReference>
<dbReference type="PROSITE" id="PS50893">
    <property type="entry name" value="ABC_TRANSPORTER_2"/>
    <property type="match status" value="1"/>
</dbReference>
<name>A0A6G9YL25_9NOCA</name>
<keyword evidence="3" id="KW-0547">Nucleotide-binding</keyword>
<evidence type="ECO:0000313" key="7">
    <source>
        <dbReference type="EMBL" id="QIS13777.1"/>
    </source>
</evidence>
<evidence type="ECO:0000256" key="4">
    <source>
        <dbReference type="ARBA" id="ARBA00022840"/>
    </source>
</evidence>
<dbReference type="PANTHER" id="PTHR42711:SF19">
    <property type="entry name" value="DOXORUBICIN RESISTANCE ATP-BINDING PROTEIN DRRA"/>
    <property type="match status" value="1"/>
</dbReference>
<dbReference type="Proteomes" id="UP000503540">
    <property type="component" value="Chromosome"/>
</dbReference>
<dbReference type="PANTHER" id="PTHR42711">
    <property type="entry name" value="ABC TRANSPORTER ATP-BINDING PROTEIN"/>
    <property type="match status" value="1"/>
</dbReference>
<dbReference type="InterPro" id="IPR003593">
    <property type="entry name" value="AAA+_ATPase"/>
</dbReference>
<dbReference type="InterPro" id="IPR003439">
    <property type="entry name" value="ABC_transporter-like_ATP-bd"/>
</dbReference>
<dbReference type="GO" id="GO:0005886">
    <property type="term" value="C:plasma membrane"/>
    <property type="evidence" value="ECO:0007669"/>
    <property type="project" value="UniProtKB-SubCell"/>
</dbReference>
<evidence type="ECO:0000256" key="5">
    <source>
        <dbReference type="ARBA" id="ARBA00023251"/>
    </source>
</evidence>
<evidence type="ECO:0000256" key="2">
    <source>
        <dbReference type="ARBA" id="ARBA00022448"/>
    </source>
</evidence>
<dbReference type="GO" id="GO:0046677">
    <property type="term" value="P:response to antibiotic"/>
    <property type="evidence" value="ECO:0007669"/>
    <property type="project" value="UniProtKB-KW"/>
</dbReference>
<sequence length="336" mass="35924">MGAAGVLLRPGRQFVRPGRRWGTVTTLFEAHGVTKRFGDTTALDNLDLTAEPGSLLAVLGRNGAGKTTLVRMLATLTNPDAGTLRVLGNDTVRDARRVRGVIGLAGQHATVEPLLTGAENLEMTGVLFGLTRRDARTAAAEVLRRLGLREAADRRVGTYSGGMRRRLDLGASLVGRPRLLLLDEPTTGLDPAARHGLWSLVTELVTGGTDVVLTTQYLEEADALADRIVVLDGGRILADGTPGELKDAHAADVVTIRTRRATDLDTIRDTLTAADPSVDRESRTMTWTSSSGGEDAARCFAVPGVTIEEVTVRKPTLEEAFLNLTAPTDRRFEVSA</sequence>
<dbReference type="InterPro" id="IPR027417">
    <property type="entry name" value="P-loop_NTPase"/>
</dbReference>
<keyword evidence="5" id="KW-0046">Antibiotic resistance</keyword>
<dbReference type="Gene3D" id="3.40.50.300">
    <property type="entry name" value="P-loop containing nucleotide triphosphate hydrolases"/>
    <property type="match status" value="1"/>
</dbReference>
<dbReference type="GO" id="GO:0016887">
    <property type="term" value="F:ATP hydrolysis activity"/>
    <property type="evidence" value="ECO:0007669"/>
    <property type="project" value="InterPro"/>
</dbReference>
<dbReference type="SMART" id="SM00382">
    <property type="entry name" value="AAA"/>
    <property type="match status" value="1"/>
</dbReference>
<organism evidence="7 8">
    <name type="scientific">Nocardia arthritidis</name>
    <dbReference type="NCBI Taxonomy" id="228602"/>
    <lineage>
        <taxon>Bacteria</taxon>
        <taxon>Bacillati</taxon>
        <taxon>Actinomycetota</taxon>
        <taxon>Actinomycetes</taxon>
        <taxon>Mycobacteriales</taxon>
        <taxon>Nocardiaceae</taxon>
        <taxon>Nocardia</taxon>
    </lineage>
</organism>
<dbReference type="Pfam" id="PF00005">
    <property type="entry name" value="ABC_tran"/>
    <property type="match status" value="1"/>
</dbReference>
<proteinExistence type="predicted"/>
<evidence type="ECO:0000259" key="6">
    <source>
        <dbReference type="PROSITE" id="PS50893"/>
    </source>
</evidence>
<dbReference type="SUPFAM" id="SSF52540">
    <property type="entry name" value="P-loop containing nucleoside triphosphate hydrolases"/>
    <property type="match status" value="1"/>
</dbReference>